<keyword evidence="5 8" id="KW-1133">Transmembrane helix</keyword>
<dbReference type="GO" id="GO:0009103">
    <property type="term" value="P:lipopolysaccharide biosynthetic process"/>
    <property type="evidence" value="ECO:0007669"/>
    <property type="project" value="TreeGrafter"/>
</dbReference>
<feature type="binding site" evidence="7">
    <location>
        <position position="220"/>
    </location>
    <ligand>
        <name>Mg(2+)</name>
        <dbReference type="ChEBI" id="CHEBI:18420"/>
    </ligand>
</feature>
<dbReference type="PANTHER" id="PTHR22926">
    <property type="entry name" value="PHOSPHO-N-ACETYLMURAMOYL-PENTAPEPTIDE-TRANSFERASE"/>
    <property type="match status" value="1"/>
</dbReference>
<evidence type="ECO:0000256" key="2">
    <source>
        <dbReference type="ARBA" id="ARBA00022475"/>
    </source>
</evidence>
<protein>
    <submittedName>
        <fullName evidence="9">UDP-GlcNAc:undecaprenyl-phosphate GlcNAc-1-phosphate transferase</fullName>
    </submittedName>
</protein>
<dbReference type="GO" id="GO:0071555">
    <property type="term" value="P:cell wall organization"/>
    <property type="evidence" value="ECO:0007669"/>
    <property type="project" value="TreeGrafter"/>
</dbReference>
<keyword evidence="6 8" id="KW-0472">Membrane</keyword>
<evidence type="ECO:0000256" key="3">
    <source>
        <dbReference type="ARBA" id="ARBA00022679"/>
    </source>
</evidence>
<feature type="transmembrane region" description="Helical" evidence="8">
    <location>
        <begin position="103"/>
        <end position="127"/>
    </location>
</feature>
<proteinExistence type="predicted"/>
<dbReference type="InterPro" id="IPR000715">
    <property type="entry name" value="Glycosyl_transferase_4"/>
</dbReference>
<keyword evidence="7" id="KW-0479">Metal-binding</keyword>
<keyword evidence="2" id="KW-1003">Cell membrane</keyword>
<feature type="transmembrane region" description="Helical" evidence="8">
    <location>
        <begin position="72"/>
        <end position="91"/>
    </location>
</feature>
<dbReference type="STRING" id="252246.SAMN05421799_104158"/>
<reference evidence="10" key="1">
    <citation type="submission" date="2017-01" db="EMBL/GenBank/DDBJ databases">
        <authorList>
            <person name="Varghese N."/>
            <person name="Submissions S."/>
        </authorList>
    </citation>
    <scope>NUCLEOTIDE SEQUENCE [LARGE SCALE GENOMIC DNA]</scope>
    <source>
        <strain evidence="10">DSM 16176</strain>
    </source>
</reference>
<gene>
    <name evidence="9" type="ORF">SAMN05421799_104158</name>
</gene>
<keyword evidence="10" id="KW-1185">Reference proteome</keyword>
<dbReference type="GO" id="GO:0005886">
    <property type="term" value="C:plasma membrane"/>
    <property type="evidence" value="ECO:0007669"/>
    <property type="project" value="UniProtKB-SubCell"/>
</dbReference>
<evidence type="ECO:0000313" key="10">
    <source>
        <dbReference type="Proteomes" id="UP000186156"/>
    </source>
</evidence>
<accession>A0A1N7M1U6</accession>
<keyword evidence="3 9" id="KW-0808">Transferase</keyword>
<dbReference type="EMBL" id="FTOO01000004">
    <property type="protein sequence ID" value="SIS80027.1"/>
    <property type="molecule type" value="Genomic_DNA"/>
</dbReference>
<comment type="subcellular location">
    <subcellularLocation>
        <location evidence="1">Cell membrane</location>
        <topology evidence="1">Multi-pass membrane protein</topology>
    </subcellularLocation>
</comment>
<evidence type="ECO:0000313" key="9">
    <source>
        <dbReference type="EMBL" id="SIS80027.1"/>
    </source>
</evidence>
<organism evidence="9 10">
    <name type="scientific">Alicyclobacillus vulcanalis</name>
    <dbReference type="NCBI Taxonomy" id="252246"/>
    <lineage>
        <taxon>Bacteria</taxon>
        <taxon>Bacillati</taxon>
        <taxon>Bacillota</taxon>
        <taxon>Bacilli</taxon>
        <taxon>Bacillales</taxon>
        <taxon>Alicyclobacillaceae</taxon>
        <taxon>Alicyclobacillus</taxon>
    </lineage>
</organism>
<dbReference type="GO" id="GO:0044038">
    <property type="term" value="P:cell wall macromolecule biosynthetic process"/>
    <property type="evidence" value="ECO:0007669"/>
    <property type="project" value="TreeGrafter"/>
</dbReference>
<name>A0A1N7M1U6_9BACL</name>
<dbReference type="RefSeq" id="WP_076346281.1">
    <property type="nucleotide sequence ID" value="NZ_FTOO01000004.1"/>
</dbReference>
<dbReference type="GO" id="GO:0016780">
    <property type="term" value="F:phosphotransferase activity, for other substituted phosphate groups"/>
    <property type="evidence" value="ECO:0007669"/>
    <property type="project" value="InterPro"/>
</dbReference>
<feature type="transmembrane region" description="Helical" evidence="8">
    <location>
        <begin position="221"/>
        <end position="239"/>
    </location>
</feature>
<keyword evidence="7" id="KW-0460">Magnesium</keyword>
<evidence type="ECO:0000256" key="1">
    <source>
        <dbReference type="ARBA" id="ARBA00004651"/>
    </source>
</evidence>
<feature type="transmembrane region" description="Helical" evidence="8">
    <location>
        <begin position="192"/>
        <end position="209"/>
    </location>
</feature>
<evidence type="ECO:0000256" key="5">
    <source>
        <dbReference type="ARBA" id="ARBA00022989"/>
    </source>
</evidence>
<evidence type="ECO:0000256" key="6">
    <source>
        <dbReference type="ARBA" id="ARBA00023136"/>
    </source>
</evidence>
<dbReference type="OrthoDB" id="9783652at2"/>
<feature type="transmembrane region" description="Helical" evidence="8">
    <location>
        <begin position="6"/>
        <end position="25"/>
    </location>
</feature>
<dbReference type="Proteomes" id="UP000186156">
    <property type="component" value="Unassembled WGS sequence"/>
</dbReference>
<dbReference type="AlphaFoldDB" id="A0A1N7M1U6"/>
<dbReference type="PANTHER" id="PTHR22926:SF3">
    <property type="entry name" value="UNDECAPRENYL-PHOSPHATE ALPHA-N-ACETYLGLUCOSAMINYL 1-PHOSPHATE TRANSFERASE"/>
    <property type="match status" value="1"/>
</dbReference>
<feature type="transmembrane region" description="Helical" evidence="8">
    <location>
        <begin position="139"/>
        <end position="161"/>
    </location>
</feature>
<evidence type="ECO:0000256" key="8">
    <source>
        <dbReference type="SAM" id="Phobius"/>
    </source>
</evidence>
<feature type="transmembrane region" description="Helical" evidence="8">
    <location>
        <begin position="46"/>
        <end position="66"/>
    </location>
</feature>
<comment type="cofactor">
    <cofactor evidence="7">
        <name>Mg(2+)</name>
        <dbReference type="ChEBI" id="CHEBI:18420"/>
    </cofactor>
</comment>
<sequence>MPLWLSGLVAFALAYLLAPSMRKLALRYRFVDLPNERKIHRDPLPLLGGAAIFAGVIGACLAGALWKNWLHTPYIGVVIGATMLFVIGLLDDYHKTRGKDFSVGIRFVVQILAALMVPLFGGAIQGFTSPFDGHHFVAIPPYLSLFLTLLWIVGVTNVFNFLDGVDGLAAGIAAISATTLFFVALIKGDVSSAWFAIAVTGAAVGFLRHNFYPARIIMGDAGSTVLGYLLASIASIGAFKSATVVSIGVPILALGVPIFDAVRVVFLRARAGRPVYKPDQNHVHHWLLRLGLTQVQTVTVVYLISACFSLVSMLVLLLNRG</sequence>
<feature type="transmembrane region" description="Helical" evidence="8">
    <location>
        <begin position="287"/>
        <end position="318"/>
    </location>
</feature>
<dbReference type="CDD" id="cd06853">
    <property type="entry name" value="GT_WecA_like"/>
    <property type="match status" value="1"/>
</dbReference>
<dbReference type="Pfam" id="PF00953">
    <property type="entry name" value="Glycos_transf_4"/>
    <property type="match status" value="1"/>
</dbReference>
<keyword evidence="4 8" id="KW-0812">Transmembrane</keyword>
<feature type="transmembrane region" description="Helical" evidence="8">
    <location>
        <begin position="168"/>
        <end position="186"/>
    </location>
</feature>
<dbReference type="GO" id="GO:0046872">
    <property type="term" value="F:metal ion binding"/>
    <property type="evidence" value="ECO:0007669"/>
    <property type="project" value="UniProtKB-KW"/>
</dbReference>
<feature type="binding site" evidence="7">
    <location>
        <position position="160"/>
    </location>
    <ligand>
        <name>Mg(2+)</name>
        <dbReference type="ChEBI" id="CHEBI:18420"/>
    </ligand>
</feature>
<evidence type="ECO:0000256" key="7">
    <source>
        <dbReference type="PIRSR" id="PIRSR600715-1"/>
    </source>
</evidence>
<evidence type="ECO:0000256" key="4">
    <source>
        <dbReference type="ARBA" id="ARBA00022692"/>
    </source>
</evidence>